<sequence>MSTLAIHGGAPVRTKAFPPYRTFDHNEERAVVEVIRQGIISDFIGAPGDYFLGGPRVRLLEDMWREHTGARHAVAMNSATSVIIAAMAAFGVGPGDEVIVTPYSHVISATAPLLYDAVPIFADSEPDFLCMSPESIRAKISPRTKAIIVVDLFGQSADMEAIMAIAREHNLLVLSDSAHITKATINGRMAGTMAHIGSYSFNGHKTIQCGEGGMAVTDDDDLAMRLRLVRNHAENCVDGYEVQNIENMVGYNFRLTELEAAVAVEQTRKLHGLVDARRELCAHLNRRLQGVPGLTPPQVRPGCTHDYLLYPMLLDPAVVGVSRDEFLRRLDAEGIRSRKVGEEHVPPVTGFVKPIHLLPVFTRRIFRPKGHPWQASYYGHPTQYGLGACPVVENFWQERLFTINAVYPPLTTADMDDIADAVIKVAELSRKG</sequence>
<dbReference type="PANTHER" id="PTHR30244">
    <property type="entry name" value="TRANSAMINASE"/>
    <property type="match status" value="1"/>
</dbReference>
<dbReference type="GO" id="GO:0000271">
    <property type="term" value="P:polysaccharide biosynthetic process"/>
    <property type="evidence" value="ECO:0007669"/>
    <property type="project" value="TreeGrafter"/>
</dbReference>
<dbReference type="SUPFAM" id="SSF53383">
    <property type="entry name" value="PLP-dependent transferases"/>
    <property type="match status" value="1"/>
</dbReference>
<dbReference type="STRING" id="573370.DMR_40520"/>
<evidence type="ECO:0000313" key="4">
    <source>
        <dbReference type="Proteomes" id="UP000009071"/>
    </source>
</evidence>
<dbReference type="GO" id="GO:0008483">
    <property type="term" value="F:transaminase activity"/>
    <property type="evidence" value="ECO:0007669"/>
    <property type="project" value="UniProtKB-KW"/>
</dbReference>
<dbReference type="eggNOG" id="COG0399">
    <property type="taxonomic scope" value="Bacteria"/>
</dbReference>
<keyword evidence="4" id="KW-1185">Reference proteome</keyword>
<dbReference type="RefSeq" id="WP_015862675.1">
    <property type="nucleotide sequence ID" value="NC_012796.1"/>
</dbReference>
<dbReference type="KEGG" id="dma:DMR_40520"/>
<proteinExistence type="inferred from homology"/>
<dbReference type="PANTHER" id="PTHR30244:SF34">
    <property type="entry name" value="DTDP-4-AMINO-4,6-DIDEOXYGALACTOSE TRANSAMINASE"/>
    <property type="match status" value="1"/>
</dbReference>
<dbReference type="AlphaFoldDB" id="C4XP42"/>
<dbReference type="CDD" id="cd00616">
    <property type="entry name" value="AHBA_syn"/>
    <property type="match status" value="1"/>
</dbReference>
<evidence type="ECO:0000256" key="2">
    <source>
        <dbReference type="RuleBase" id="RU004508"/>
    </source>
</evidence>
<reference evidence="3 4" key="1">
    <citation type="journal article" date="2009" name="Genome Res.">
        <title>Whole genome sequence of Desulfovibrio magneticus strain RS-1 revealed common gene clusters in magnetotactic bacteria.</title>
        <authorList>
            <person name="Nakazawa H."/>
            <person name="Arakaki A."/>
            <person name="Narita-Yamada S."/>
            <person name="Yashiro I."/>
            <person name="Jinno K."/>
            <person name="Aoki N."/>
            <person name="Tsuruyama A."/>
            <person name="Okamura Y."/>
            <person name="Tanikawa S."/>
            <person name="Fujita N."/>
            <person name="Takeyama H."/>
            <person name="Matsunaga T."/>
        </authorList>
    </citation>
    <scope>NUCLEOTIDE SEQUENCE [LARGE SCALE GENOMIC DNA]</scope>
    <source>
        <strain evidence="4">ATCC 700980 / DSM 13731 / RS-1</strain>
    </source>
</reference>
<evidence type="ECO:0000256" key="1">
    <source>
        <dbReference type="ARBA" id="ARBA00037999"/>
    </source>
</evidence>
<dbReference type="HOGENOM" id="CLU_033332_7_1_7"/>
<keyword evidence="3" id="KW-0032">Aminotransferase</keyword>
<name>C4XP42_SOLM1</name>
<keyword evidence="2" id="KW-0663">Pyridoxal phosphate</keyword>
<dbReference type="Gene3D" id="3.40.640.10">
    <property type="entry name" value="Type I PLP-dependent aspartate aminotransferase-like (Major domain)"/>
    <property type="match status" value="1"/>
</dbReference>
<dbReference type="EMBL" id="AP010904">
    <property type="protein sequence ID" value="BAH77543.1"/>
    <property type="molecule type" value="Genomic_DNA"/>
</dbReference>
<dbReference type="OrthoDB" id="9771070at2"/>
<keyword evidence="3" id="KW-0808">Transferase</keyword>
<dbReference type="GO" id="GO:0030170">
    <property type="term" value="F:pyridoxal phosphate binding"/>
    <property type="evidence" value="ECO:0007669"/>
    <property type="project" value="TreeGrafter"/>
</dbReference>
<gene>
    <name evidence="3" type="ordered locus">DMR_40520</name>
</gene>
<comment type="similarity">
    <text evidence="1 2">Belongs to the DegT/DnrJ/EryC1 family.</text>
</comment>
<dbReference type="InterPro" id="IPR000653">
    <property type="entry name" value="DegT/StrS_aminotransferase"/>
</dbReference>
<dbReference type="InterPro" id="IPR015424">
    <property type="entry name" value="PyrdxlP-dep_Trfase"/>
</dbReference>
<dbReference type="Gene3D" id="3.90.1150.10">
    <property type="entry name" value="Aspartate Aminotransferase, domain 1"/>
    <property type="match status" value="1"/>
</dbReference>
<protein>
    <submittedName>
        <fullName evidence="3">DegT/DnrJ/EryC1/StrS aminotransferase family protein</fullName>
    </submittedName>
</protein>
<dbReference type="InterPro" id="IPR015422">
    <property type="entry name" value="PyrdxlP-dep_Trfase_small"/>
</dbReference>
<dbReference type="InterPro" id="IPR015421">
    <property type="entry name" value="PyrdxlP-dep_Trfase_major"/>
</dbReference>
<dbReference type="Pfam" id="PF01041">
    <property type="entry name" value="DegT_DnrJ_EryC1"/>
    <property type="match status" value="1"/>
</dbReference>
<dbReference type="Proteomes" id="UP000009071">
    <property type="component" value="Chromosome"/>
</dbReference>
<accession>C4XP42</accession>
<organism evidence="3 4">
    <name type="scientific">Solidesulfovibrio magneticus (strain ATCC 700980 / DSM 13731 / RS-1)</name>
    <name type="common">Desulfovibrio magneticus</name>
    <dbReference type="NCBI Taxonomy" id="573370"/>
    <lineage>
        <taxon>Bacteria</taxon>
        <taxon>Pseudomonadati</taxon>
        <taxon>Thermodesulfobacteriota</taxon>
        <taxon>Desulfovibrionia</taxon>
        <taxon>Desulfovibrionales</taxon>
        <taxon>Desulfovibrionaceae</taxon>
        <taxon>Solidesulfovibrio</taxon>
    </lineage>
</organism>
<evidence type="ECO:0000313" key="3">
    <source>
        <dbReference type="EMBL" id="BAH77543.1"/>
    </source>
</evidence>